<feature type="region of interest" description="Disordered" evidence="5">
    <location>
        <begin position="1"/>
        <end position="25"/>
    </location>
</feature>
<accession>A0A091H2H8</accession>
<name>A0A091H2H8_BUCRH</name>
<feature type="non-terminal residue" evidence="7">
    <location>
        <position position="1"/>
    </location>
</feature>
<dbReference type="InterPro" id="IPR013729">
    <property type="entry name" value="MBF1_N"/>
</dbReference>
<dbReference type="Pfam" id="PF01381">
    <property type="entry name" value="HTH_3"/>
    <property type="match status" value="1"/>
</dbReference>
<dbReference type="PANTHER" id="PTHR10245:SF15">
    <property type="entry name" value="ENDOTHELIAL DIFFERENTIATION-RELATED FACTOR 1"/>
    <property type="match status" value="1"/>
</dbReference>
<keyword evidence="2" id="KW-0805">Transcription regulation</keyword>
<evidence type="ECO:0000259" key="6">
    <source>
        <dbReference type="PROSITE" id="PS50943"/>
    </source>
</evidence>
<dbReference type="SUPFAM" id="SSF47413">
    <property type="entry name" value="lambda repressor-like DNA-binding domains"/>
    <property type="match status" value="1"/>
</dbReference>
<dbReference type="FunFam" id="1.10.260.40:FF:000015">
    <property type="entry name" value="Endothelial differentiation-related factor 1"/>
    <property type="match status" value="1"/>
</dbReference>
<dbReference type="InterPro" id="IPR010982">
    <property type="entry name" value="Lambda_DNA-bd_dom_sf"/>
</dbReference>
<comment type="subcellular location">
    <subcellularLocation>
        <location evidence="1">Nucleus</location>
    </subcellularLocation>
</comment>
<evidence type="ECO:0000313" key="7">
    <source>
        <dbReference type="EMBL" id="KFO88885.1"/>
    </source>
</evidence>
<feature type="compositionally biased region" description="Polar residues" evidence="5">
    <location>
        <begin position="1"/>
        <end position="14"/>
    </location>
</feature>
<reference evidence="7 8" key="1">
    <citation type="submission" date="2014-04" db="EMBL/GenBank/DDBJ databases">
        <title>Genome evolution of avian class.</title>
        <authorList>
            <person name="Zhang G."/>
            <person name="Li C."/>
        </authorList>
    </citation>
    <scope>NUCLEOTIDE SEQUENCE [LARGE SCALE GENOMIC DNA]</scope>
    <source>
        <strain evidence="7">BGI_N320</strain>
    </source>
</reference>
<evidence type="ECO:0000256" key="1">
    <source>
        <dbReference type="ARBA" id="ARBA00004123"/>
    </source>
</evidence>
<evidence type="ECO:0000256" key="5">
    <source>
        <dbReference type="SAM" id="MobiDB-lite"/>
    </source>
</evidence>
<evidence type="ECO:0000256" key="2">
    <source>
        <dbReference type="ARBA" id="ARBA00023015"/>
    </source>
</evidence>
<evidence type="ECO:0000313" key="8">
    <source>
        <dbReference type="Proteomes" id="UP000054064"/>
    </source>
</evidence>
<proteinExistence type="predicted"/>
<keyword evidence="3" id="KW-0238">DNA-binding</keyword>
<organism evidence="7 8">
    <name type="scientific">Buceros rhinoceros silvestris</name>
    <dbReference type="NCBI Taxonomy" id="175836"/>
    <lineage>
        <taxon>Eukaryota</taxon>
        <taxon>Metazoa</taxon>
        <taxon>Chordata</taxon>
        <taxon>Craniata</taxon>
        <taxon>Vertebrata</taxon>
        <taxon>Euteleostomi</taxon>
        <taxon>Archelosauria</taxon>
        <taxon>Archosauria</taxon>
        <taxon>Dinosauria</taxon>
        <taxon>Saurischia</taxon>
        <taxon>Theropoda</taxon>
        <taxon>Coelurosauria</taxon>
        <taxon>Aves</taxon>
        <taxon>Neognathae</taxon>
        <taxon>Neoaves</taxon>
        <taxon>Telluraves</taxon>
        <taxon>Coraciimorphae</taxon>
        <taxon>Bucerotiformes</taxon>
        <taxon>Bucerotidae</taxon>
        <taxon>Buceros</taxon>
    </lineage>
</organism>
<dbReference type="InterPro" id="IPR001387">
    <property type="entry name" value="Cro/C1-type_HTH"/>
</dbReference>
<dbReference type="SMART" id="SM00530">
    <property type="entry name" value="HTH_XRE"/>
    <property type="match status" value="1"/>
</dbReference>
<dbReference type="EMBL" id="KL518652">
    <property type="protein sequence ID" value="KFO88885.1"/>
    <property type="molecule type" value="Genomic_DNA"/>
</dbReference>
<feature type="domain" description="HTH cro/C1-type" evidence="6">
    <location>
        <begin position="37"/>
        <end position="91"/>
    </location>
</feature>
<dbReference type="CDD" id="cd00093">
    <property type="entry name" value="HTH_XRE"/>
    <property type="match status" value="1"/>
</dbReference>
<protein>
    <submittedName>
        <fullName evidence="7">Endothelial differentiation-related factor 1</fullName>
    </submittedName>
</protein>
<dbReference type="AlphaFoldDB" id="A0A091H2H8"/>
<dbReference type="Proteomes" id="UP000054064">
    <property type="component" value="Unassembled WGS sequence"/>
</dbReference>
<dbReference type="Gene3D" id="1.10.260.40">
    <property type="entry name" value="lambda repressor-like DNA-binding domains"/>
    <property type="match status" value="1"/>
</dbReference>
<sequence>AAGQNKQHFITKNTAKLDRETEELHHDRVPLEVGKVIQQGRQSKGMTQKDLATKINEKPQVIADYESGRAIPNNQVMGKIERAIGADGGPLLCLLPGLKLRGKDIGKPLETGPKGK</sequence>
<gene>
    <name evidence="7" type="ORF">N320_06849</name>
</gene>
<dbReference type="PANTHER" id="PTHR10245">
    <property type="entry name" value="ENDOTHELIAL DIFFERENTIATION-RELATED FACTOR 1 MULTIPROTEIN BRIDGING FACTOR 1"/>
    <property type="match status" value="1"/>
</dbReference>
<feature type="non-terminal residue" evidence="7">
    <location>
        <position position="116"/>
    </location>
</feature>
<evidence type="ECO:0000256" key="3">
    <source>
        <dbReference type="ARBA" id="ARBA00023125"/>
    </source>
</evidence>
<dbReference type="PROSITE" id="PS50943">
    <property type="entry name" value="HTH_CROC1"/>
    <property type="match status" value="1"/>
</dbReference>
<dbReference type="Pfam" id="PF08523">
    <property type="entry name" value="MBF1"/>
    <property type="match status" value="1"/>
</dbReference>
<dbReference type="GO" id="GO:0005634">
    <property type="term" value="C:nucleus"/>
    <property type="evidence" value="ECO:0007669"/>
    <property type="project" value="UniProtKB-SubCell"/>
</dbReference>
<feature type="compositionally biased region" description="Basic and acidic residues" evidence="5">
    <location>
        <begin position="15"/>
        <end position="25"/>
    </location>
</feature>
<keyword evidence="8" id="KW-1185">Reference proteome</keyword>
<evidence type="ECO:0000256" key="4">
    <source>
        <dbReference type="ARBA" id="ARBA00023163"/>
    </source>
</evidence>
<dbReference type="GO" id="GO:0003677">
    <property type="term" value="F:DNA binding"/>
    <property type="evidence" value="ECO:0007669"/>
    <property type="project" value="UniProtKB-KW"/>
</dbReference>
<keyword evidence="4" id="KW-0804">Transcription</keyword>